<comment type="caution">
    <text evidence="1">The sequence shown here is derived from an EMBL/GenBank/DDBJ whole genome shotgun (WGS) entry which is preliminary data.</text>
</comment>
<proteinExistence type="predicted"/>
<evidence type="ECO:0000313" key="1">
    <source>
        <dbReference type="EMBL" id="MFC0213892.1"/>
    </source>
</evidence>
<evidence type="ECO:0000313" key="2">
    <source>
        <dbReference type="Proteomes" id="UP001589776"/>
    </source>
</evidence>
<sequence>MAAVDKKDVLEHMIYCILEGHDSIAKAKADAEDYLGAKITLGQGDLVYIRSRVTEFVRKNEQWYDDYGKLVTSEQGQTLLSLVQ</sequence>
<dbReference type="Proteomes" id="UP001589776">
    <property type="component" value="Unassembled WGS sequence"/>
</dbReference>
<name>A0ABV6DMP3_9BACL</name>
<dbReference type="EMBL" id="JBHLWN010000065">
    <property type="protein sequence ID" value="MFC0213892.1"/>
    <property type="molecule type" value="Genomic_DNA"/>
</dbReference>
<organism evidence="1 2">
    <name type="scientific">Paenibacillus chartarius</name>
    <dbReference type="NCBI Taxonomy" id="747481"/>
    <lineage>
        <taxon>Bacteria</taxon>
        <taxon>Bacillati</taxon>
        <taxon>Bacillota</taxon>
        <taxon>Bacilli</taxon>
        <taxon>Bacillales</taxon>
        <taxon>Paenibacillaceae</taxon>
        <taxon>Paenibacillus</taxon>
    </lineage>
</organism>
<reference evidence="1 2" key="1">
    <citation type="submission" date="2024-09" db="EMBL/GenBank/DDBJ databases">
        <authorList>
            <person name="Sun Q."/>
            <person name="Mori K."/>
        </authorList>
    </citation>
    <scope>NUCLEOTIDE SEQUENCE [LARGE SCALE GENOMIC DNA]</scope>
    <source>
        <strain evidence="1 2">CCM 7759</strain>
    </source>
</reference>
<dbReference type="RefSeq" id="WP_377471222.1">
    <property type="nucleotide sequence ID" value="NZ_JBHLWN010000065.1"/>
</dbReference>
<gene>
    <name evidence="1" type="ORF">ACFFK0_15785</name>
</gene>
<accession>A0ABV6DMP3</accession>
<keyword evidence="2" id="KW-1185">Reference proteome</keyword>
<protein>
    <submittedName>
        <fullName evidence="1">Uncharacterized protein</fullName>
    </submittedName>
</protein>